<evidence type="ECO:0000313" key="3">
    <source>
        <dbReference type="Proteomes" id="UP000006565"/>
    </source>
</evidence>
<evidence type="ECO:0000313" key="2">
    <source>
        <dbReference type="EMBL" id="ADN36541.1"/>
    </source>
</evidence>
<keyword evidence="3" id="KW-1185">Reference proteome</keyword>
<dbReference type="eggNOG" id="arCOG01994">
    <property type="taxonomic scope" value="Archaea"/>
</dbReference>
<name>E1RI76_METP4</name>
<organism evidence="2 3">
    <name type="scientific">Methanolacinia petrolearia (strain DSM 11571 / OCM 486 / SEBR 4847)</name>
    <name type="common">Methanoplanus petrolearius</name>
    <dbReference type="NCBI Taxonomy" id="679926"/>
    <lineage>
        <taxon>Archaea</taxon>
        <taxon>Methanobacteriati</taxon>
        <taxon>Methanobacteriota</taxon>
        <taxon>Stenosarchaea group</taxon>
        <taxon>Methanomicrobia</taxon>
        <taxon>Methanomicrobiales</taxon>
        <taxon>Methanomicrobiaceae</taxon>
        <taxon>Methanolacinia</taxon>
    </lineage>
</organism>
<keyword evidence="1" id="KW-0472">Membrane</keyword>
<feature type="transmembrane region" description="Helical" evidence="1">
    <location>
        <begin position="71"/>
        <end position="99"/>
    </location>
</feature>
<dbReference type="HOGENOM" id="CLU_099320_0_0_2"/>
<reference evidence="2 3" key="1">
    <citation type="journal article" date="2010" name="Stand. Genomic Sci.">
        <title>Complete genome sequence of Methanoplanus petrolearius type strain (SEBR 4847).</title>
        <authorList>
            <person name="Brambilla E."/>
            <person name="Djao O.D."/>
            <person name="Daligault H."/>
            <person name="Lapidus A."/>
            <person name="Lucas S."/>
            <person name="Hammon N."/>
            <person name="Nolan M."/>
            <person name="Tice H."/>
            <person name="Cheng J.F."/>
            <person name="Han C."/>
            <person name="Tapia R."/>
            <person name="Goodwin L."/>
            <person name="Pitluck S."/>
            <person name="Liolios K."/>
            <person name="Ivanova N."/>
            <person name="Mavromatis K."/>
            <person name="Mikhailova N."/>
            <person name="Pati A."/>
            <person name="Chen A."/>
            <person name="Palaniappan K."/>
            <person name="Land M."/>
            <person name="Hauser L."/>
            <person name="Chang Y.J."/>
            <person name="Jeffries C.D."/>
            <person name="Rohde M."/>
            <person name="Spring S."/>
            <person name="Sikorski J."/>
            <person name="Goker M."/>
            <person name="Woyke T."/>
            <person name="Bristow J."/>
            <person name="Eisen J.A."/>
            <person name="Markowitz V."/>
            <person name="Hugenholtz P."/>
            <person name="Kyrpides N.C."/>
            <person name="Klenk H.P."/>
        </authorList>
    </citation>
    <scope>NUCLEOTIDE SEQUENCE [LARGE SCALE GENOMIC DNA]</scope>
    <source>
        <strain evidence="3">DSM 11571 / OCM 486 / SEBR 4847</strain>
    </source>
</reference>
<evidence type="ECO:0008006" key="4">
    <source>
        <dbReference type="Google" id="ProtNLM"/>
    </source>
</evidence>
<proteinExistence type="predicted"/>
<keyword evidence="1" id="KW-1133">Transmembrane helix</keyword>
<protein>
    <recommendedName>
        <fullName evidence="4">Stage II sporulation protein M</fullName>
    </recommendedName>
</protein>
<dbReference type="RefSeq" id="WP_013329718.1">
    <property type="nucleotide sequence ID" value="NC_014507.1"/>
</dbReference>
<feature type="transmembrane region" description="Helical" evidence="1">
    <location>
        <begin position="111"/>
        <end position="137"/>
    </location>
</feature>
<dbReference type="Proteomes" id="UP000006565">
    <property type="component" value="Chromosome"/>
</dbReference>
<dbReference type="STRING" id="679926.Mpet_1788"/>
<dbReference type="GeneID" id="9744263"/>
<gene>
    <name evidence="2" type="ordered locus">Mpet_1788</name>
</gene>
<dbReference type="EMBL" id="CP002117">
    <property type="protein sequence ID" value="ADN36541.1"/>
    <property type="molecule type" value="Genomic_DNA"/>
</dbReference>
<evidence type="ECO:0000256" key="1">
    <source>
        <dbReference type="SAM" id="Phobius"/>
    </source>
</evidence>
<keyword evidence="1" id="KW-0812">Transmembrane</keyword>
<sequence length="191" mass="20272" precursor="true">MFDKKLSYSISFSLVIFVVFLAIGALTISQNSESAETLIQALNDDLFSYINEQDSATMAVTLFVNNLEASILLFIGGATFGVVTMIVLLTNGVIIGFVLEYAAKAQGVAAVAAGIIPHGVFEIPAFIISSGLGFLLAESLWMEYKGLDDAAEYAGKLAKVFLMIVIPLLAAAAIIEAFITPQIIDLVVQGV</sequence>
<dbReference type="OrthoDB" id="86288at2157"/>
<dbReference type="Pfam" id="PF01944">
    <property type="entry name" value="SpoIIM"/>
    <property type="match status" value="1"/>
</dbReference>
<dbReference type="PANTHER" id="PTHR35337">
    <property type="entry name" value="SLR1478 PROTEIN"/>
    <property type="match status" value="1"/>
</dbReference>
<accession>E1RI76</accession>
<dbReference type="PANTHER" id="PTHR35337:SF1">
    <property type="entry name" value="SLR1478 PROTEIN"/>
    <property type="match status" value="1"/>
</dbReference>
<feature type="transmembrane region" description="Helical" evidence="1">
    <location>
        <begin position="7"/>
        <end position="28"/>
    </location>
</feature>
<dbReference type="KEGG" id="mpi:Mpet_1788"/>
<feature type="transmembrane region" description="Helical" evidence="1">
    <location>
        <begin position="157"/>
        <end position="179"/>
    </location>
</feature>
<dbReference type="InterPro" id="IPR002798">
    <property type="entry name" value="SpoIIM-like"/>
</dbReference>
<dbReference type="AlphaFoldDB" id="E1RI76"/>